<sequence>MSDFDTVTVSGIPDGASILDVREDYEWVAGHAEGALHIPLDQLPARLDELDPDEDLYVICRTGGRSTRAAQWLVGQGYSAVNVAGGMDQWLETGMPLVSDNGLKPVVL</sequence>
<comment type="caution">
    <text evidence="2">The sequence shown here is derived from an EMBL/GenBank/DDBJ whole genome shotgun (WGS) entry which is preliminary data.</text>
</comment>
<reference evidence="2 3" key="1">
    <citation type="submission" date="2018-10" db="EMBL/GenBank/DDBJ databases">
        <title>Genome sequencing of Arthrobacter oryzae TNB02.</title>
        <authorList>
            <person name="Cho Y.-J."/>
            <person name="Cho A."/>
            <person name="Kim O.-S."/>
        </authorList>
    </citation>
    <scope>NUCLEOTIDE SEQUENCE [LARGE SCALE GENOMIC DNA]</scope>
    <source>
        <strain evidence="2 3">TNB02</strain>
    </source>
</reference>
<evidence type="ECO:0000313" key="2">
    <source>
        <dbReference type="EMBL" id="RNL63583.1"/>
    </source>
</evidence>
<keyword evidence="3" id="KW-1185">Reference proteome</keyword>
<evidence type="ECO:0000313" key="3">
    <source>
        <dbReference type="Proteomes" id="UP000273807"/>
    </source>
</evidence>
<dbReference type="CDD" id="cd00158">
    <property type="entry name" value="RHOD"/>
    <property type="match status" value="1"/>
</dbReference>
<dbReference type="InterPro" id="IPR001763">
    <property type="entry name" value="Rhodanese-like_dom"/>
</dbReference>
<gene>
    <name evidence="2" type="ORF">D7003_00570</name>
</gene>
<feature type="domain" description="Rhodanese" evidence="1">
    <location>
        <begin position="12"/>
        <end position="99"/>
    </location>
</feature>
<dbReference type="AlphaFoldDB" id="A0A3N0CKY1"/>
<dbReference type="PROSITE" id="PS50206">
    <property type="entry name" value="RHODANESE_3"/>
    <property type="match status" value="1"/>
</dbReference>
<dbReference type="RefSeq" id="WP_123253588.1">
    <property type="nucleotide sequence ID" value="NZ_RBED01000002.1"/>
</dbReference>
<organism evidence="2 3">
    <name type="scientific">Arthrobacter oryzae</name>
    <dbReference type="NCBI Taxonomy" id="409290"/>
    <lineage>
        <taxon>Bacteria</taxon>
        <taxon>Bacillati</taxon>
        <taxon>Actinomycetota</taxon>
        <taxon>Actinomycetes</taxon>
        <taxon>Micrococcales</taxon>
        <taxon>Micrococcaceae</taxon>
        <taxon>Arthrobacter</taxon>
    </lineage>
</organism>
<dbReference type="Pfam" id="PF00581">
    <property type="entry name" value="Rhodanese"/>
    <property type="match status" value="1"/>
</dbReference>
<proteinExistence type="predicted"/>
<dbReference type="Proteomes" id="UP000273807">
    <property type="component" value="Unassembled WGS sequence"/>
</dbReference>
<dbReference type="InterPro" id="IPR050229">
    <property type="entry name" value="GlpE_sulfurtransferase"/>
</dbReference>
<dbReference type="OrthoDB" id="9800872at2"/>
<dbReference type="PANTHER" id="PTHR43031">
    <property type="entry name" value="FAD-DEPENDENT OXIDOREDUCTASE"/>
    <property type="match status" value="1"/>
</dbReference>
<dbReference type="PANTHER" id="PTHR43031:SF17">
    <property type="entry name" value="SULFURTRANSFERASE YTWF-RELATED"/>
    <property type="match status" value="1"/>
</dbReference>
<accession>A0A3N0CKY1</accession>
<dbReference type="SUPFAM" id="SSF52821">
    <property type="entry name" value="Rhodanese/Cell cycle control phosphatase"/>
    <property type="match status" value="1"/>
</dbReference>
<protein>
    <submittedName>
        <fullName evidence="2">Rhodanese-like domain-containing protein</fullName>
    </submittedName>
</protein>
<dbReference type="InterPro" id="IPR036873">
    <property type="entry name" value="Rhodanese-like_dom_sf"/>
</dbReference>
<dbReference type="SMART" id="SM00450">
    <property type="entry name" value="RHOD"/>
    <property type="match status" value="1"/>
</dbReference>
<dbReference type="EMBL" id="RBED01000002">
    <property type="protein sequence ID" value="RNL63583.1"/>
    <property type="molecule type" value="Genomic_DNA"/>
</dbReference>
<evidence type="ECO:0000259" key="1">
    <source>
        <dbReference type="PROSITE" id="PS50206"/>
    </source>
</evidence>
<name>A0A3N0CKY1_9MICC</name>
<dbReference type="Gene3D" id="3.40.250.10">
    <property type="entry name" value="Rhodanese-like domain"/>
    <property type="match status" value="1"/>
</dbReference>